<feature type="compositionally biased region" description="Low complexity" evidence="1">
    <location>
        <begin position="56"/>
        <end position="74"/>
    </location>
</feature>
<accession>A0A197KDN5</accession>
<proteinExistence type="predicted"/>
<sequence>MDLTLTLKGPSPLPSLQTTSTSMRVSSRLPSVATSTAAASVYWTSMISFNTMKNATSASRKTTRTLSKTTPSSLMRTAGAIPTRRLQVHHQPPPQGLISTALSSQNLAPQSTTSISPSLITILHIYLLHGPILP</sequence>
<protein>
    <submittedName>
        <fullName evidence="2">Uncharacterized protein</fullName>
    </submittedName>
</protein>
<evidence type="ECO:0000256" key="1">
    <source>
        <dbReference type="SAM" id="MobiDB-lite"/>
    </source>
</evidence>
<dbReference type="Proteomes" id="UP000078512">
    <property type="component" value="Unassembled WGS sequence"/>
</dbReference>
<dbReference type="EMBL" id="KV442017">
    <property type="protein sequence ID" value="OAQ34504.1"/>
    <property type="molecule type" value="Genomic_DNA"/>
</dbReference>
<evidence type="ECO:0000313" key="3">
    <source>
        <dbReference type="Proteomes" id="UP000078512"/>
    </source>
</evidence>
<feature type="region of interest" description="Disordered" evidence="1">
    <location>
        <begin position="1"/>
        <end position="22"/>
    </location>
</feature>
<reference evidence="2 3" key="1">
    <citation type="submission" date="2016-05" db="EMBL/GenBank/DDBJ databases">
        <title>Genome sequencing reveals origins of a unique bacterial endosymbiosis in the earliest lineages of terrestrial Fungi.</title>
        <authorList>
            <consortium name="DOE Joint Genome Institute"/>
            <person name="Uehling J."/>
            <person name="Gryganskyi A."/>
            <person name="Hameed K."/>
            <person name="Tschaplinski T."/>
            <person name="Misztal P."/>
            <person name="Wu S."/>
            <person name="Desiro A."/>
            <person name="Vande Pol N."/>
            <person name="Du Z.-Y."/>
            <person name="Zienkiewicz A."/>
            <person name="Zienkiewicz K."/>
            <person name="Morin E."/>
            <person name="Tisserant E."/>
            <person name="Splivallo R."/>
            <person name="Hainaut M."/>
            <person name="Henrissat B."/>
            <person name="Ohm R."/>
            <person name="Kuo A."/>
            <person name="Yan J."/>
            <person name="Lipzen A."/>
            <person name="Nolan M."/>
            <person name="Labutti K."/>
            <person name="Barry K."/>
            <person name="Goldstein A."/>
            <person name="Labbe J."/>
            <person name="Schadt C."/>
            <person name="Tuskan G."/>
            <person name="Grigoriev I."/>
            <person name="Martin F."/>
            <person name="Vilgalys R."/>
            <person name="Bonito G."/>
        </authorList>
    </citation>
    <scope>NUCLEOTIDE SEQUENCE [LARGE SCALE GENOMIC DNA]</scope>
    <source>
        <strain evidence="2 3">AG-77</strain>
    </source>
</reference>
<gene>
    <name evidence="2" type="ORF">K457DRAFT_772302</name>
</gene>
<feature type="region of interest" description="Disordered" evidence="1">
    <location>
        <begin position="56"/>
        <end position="79"/>
    </location>
</feature>
<name>A0A197KDN5_9FUNG</name>
<dbReference type="AlphaFoldDB" id="A0A197KDN5"/>
<keyword evidence="3" id="KW-1185">Reference proteome</keyword>
<evidence type="ECO:0000313" key="2">
    <source>
        <dbReference type="EMBL" id="OAQ34504.1"/>
    </source>
</evidence>
<organism evidence="2 3">
    <name type="scientific">Linnemannia elongata AG-77</name>
    <dbReference type="NCBI Taxonomy" id="1314771"/>
    <lineage>
        <taxon>Eukaryota</taxon>
        <taxon>Fungi</taxon>
        <taxon>Fungi incertae sedis</taxon>
        <taxon>Mucoromycota</taxon>
        <taxon>Mortierellomycotina</taxon>
        <taxon>Mortierellomycetes</taxon>
        <taxon>Mortierellales</taxon>
        <taxon>Mortierellaceae</taxon>
        <taxon>Linnemannia</taxon>
    </lineage>
</organism>